<feature type="compositionally biased region" description="Basic and acidic residues" evidence="1">
    <location>
        <begin position="16"/>
        <end position="25"/>
    </location>
</feature>
<feature type="region of interest" description="Disordered" evidence="1">
    <location>
        <begin position="16"/>
        <end position="78"/>
    </location>
</feature>
<feature type="compositionally biased region" description="Basic and acidic residues" evidence="1">
    <location>
        <begin position="37"/>
        <end position="54"/>
    </location>
</feature>
<dbReference type="AlphaFoldDB" id="A0AAV1HGZ4"/>
<organism evidence="2 3">
    <name type="scientific">Xyrichtys novacula</name>
    <name type="common">Pearly razorfish</name>
    <name type="synonym">Hemipteronotus novacula</name>
    <dbReference type="NCBI Taxonomy" id="13765"/>
    <lineage>
        <taxon>Eukaryota</taxon>
        <taxon>Metazoa</taxon>
        <taxon>Chordata</taxon>
        <taxon>Craniata</taxon>
        <taxon>Vertebrata</taxon>
        <taxon>Euteleostomi</taxon>
        <taxon>Actinopterygii</taxon>
        <taxon>Neopterygii</taxon>
        <taxon>Teleostei</taxon>
        <taxon>Neoteleostei</taxon>
        <taxon>Acanthomorphata</taxon>
        <taxon>Eupercaria</taxon>
        <taxon>Labriformes</taxon>
        <taxon>Labridae</taxon>
        <taxon>Xyrichtys</taxon>
    </lineage>
</organism>
<gene>
    <name evidence="2" type="ORF">XNOV1_A009627</name>
</gene>
<proteinExistence type="predicted"/>
<reference evidence="2" key="1">
    <citation type="submission" date="2023-08" db="EMBL/GenBank/DDBJ databases">
        <authorList>
            <person name="Alioto T."/>
            <person name="Alioto T."/>
            <person name="Gomez Garrido J."/>
        </authorList>
    </citation>
    <scope>NUCLEOTIDE SEQUENCE</scope>
</reference>
<evidence type="ECO:0000313" key="3">
    <source>
        <dbReference type="Proteomes" id="UP001178508"/>
    </source>
</evidence>
<keyword evidence="3" id="KW-1185">Reference proteome</keyword>
<evidence type="ECO:0000313" key="2">
    <source>
        <dbReference type="EMBL" id="CAJ1085093.1"/>
    </source>
</evidence>
<accession>A0AAV1HGZ4</accession>
<name>A0AAV1HGZ4_XYRNO</name>
<protein>
    <submittedName>
        <fullName evidence="2">Uncharacterized protein</fullName>
    </submittedName>
</protein>
<sequence>MLLRVKPFAAVSKQLPRDFASDERLGAGGGGEEESEERGRKRTSDLQETGEKKLASLAPSRLLGGSRPVDCKRKPGAGFKMSQGRAGCLVMKAEREGESGVSASWFSTHHH</sequence>
<evidence type="ECO:0000256" key="1">
    <source>
        <dbReference type="SAM" id="MobiDB-lite"/>
    </source>
</evidence>
<dbReference type="EMBL" id="OY660885">
    <property type="protein sequence ID" value="CAJ1085093.1"/>
    <property type="molecule type" value="Genomic_DNA"/>
</dbReference>
<dbReference type="Proteomes" id="UP001178508">
    <property type="component" value="Chromosome 22"/>
</dbReference>